<accession>A0A6F8YV88</accession>
<dbReference type="KEGG" id="psuu:Psuf_073450"/>
<dbReference type="Proteomes" id="UP000503011">
    <property type="component" value="Chromosome"/>
</dbReference>
<reference evidence="3 4" key="2">
    <citation type="submission" date="2020-03" db="EMBL/GenBank/DDBJ databases">
        <authorList>
            <person name="Ichikawa N."/>
            <person name="Kimura A."/>
            <person name="Kitahashi Y."/>
            <person name="Uohara A."/>
        </authorList>
    </citation>
    <scope>NUCLEOTIDE SEQUENCE [LARGE SCALE GENOMIC DNA]</scope>
    <source>
        <strain evidence="3 4">NBRC 105367</strain>
    </source>
</reference>
<keyword evidence="4" id="KW-1185">Reference proteome</keyword>
<name>A0A6F8YV88_9ACTN</name>
<proteinExistence type="predicted"/>
<dbReference type="EMBL" id="AP022871">
    <property type="protein sequence ID" value="BCB90032.1"/>
    <property type="molecule type" value="Genomic_DNA"/>
</dbReference>
<dbReference type="InterPro" id="IPR029058">
    <property type="entry name" value="AB_hydrolase_fold"/>
</dbReference>
<dbReference type="GO" id="GO:0016787">
    <property type="term" value="F:hydrolase activity"/>
    <property type="evidence" value="ECO:0007669"/>
    <property type="project" value="UniProtKB-KW"/>
</dbReference>
<dbReference type="SUPFAM" id="SSF53474">
    <property type="entry name" value="alpha/beta-Hydrolases"/>
    <property type="match status" value="1"/>
</dbReference>
<reference evidence="3 4" key="1">
    <citation type="submission" date="2020-03" db="EMBL/GenBank/DDBJ databases">
        <title>Whole genome shotgun sequence of Phytohabitans suffuscus NBRC 105367.</title>
        <authorList>
            <person name="Komaki H."/>
            <person name="Tamura T."/>
        </authorList>
    </citation>
    <scope>NUCLEOTIDE SEQUENCE [LARGE SCALE GENOMIC DNA]</scope>
    <source>
        <strain evidence="3 4">NBRC 105367</strain>
    </source>
</reference>
<dbReference type="AlphaFoldDB" id="A0A6F8YV88"/>
<dbReference type="InterPro" id="IPR013094">
    <property type="entry name" value="AB_hydrolase_3"/>
</dbReference>
<dbReference type="Gene3D" id="3.40.50.1820">
    <property type="entry name" value="alpha/beta hydrolase"/>
    <property type="match status" value="1"/>
</dbReference>
<evidence type="ECO:0000259" key="2">
    <source>
        <dbReference type="Pfam" id="PF07859"/>
    </source>
</evidence>
<dbReference type="PANTHER" id="PTHR48081">
    <property type="entry name" value="AB HYDROLASE SUPERFAMILY PROTEIN C4A8.06C"/>
    <property type="match status" value="1"/>
</dbReference>
<feature type="domain" description="Alpha/beta hydrolase fold-3" evidence="2">
    <location>
        <begin position="38"/>
        <end position="249"/>
    </location>
</feature>
<dbReference type="RefSeq" id="WP_173162151.1">
    <property type="nucleotide sequence ID" value="NZ_AP022871.1"/>
</dbReference>
<evidence type="ECO:0000313" key="4">
    <source>
        <dbReference type="Proteomes" id="UP000503011"/>
    </source>
</evidence>
<sequence>MNEPGVEDAEDVVYLRDHGTVLYARIRRPAGAGPFPALLHVHGGVWNNGSRLSDETVCRHLAGDGVLVVSIDFRQAPRDRYPRSVADVHYGLRWLRANARRLGSRPEWVGGLGVSSGGHQLLLATLGADDPRYARIPLRGRPELACALYLWPVTDPLARYRYARETGRTNLVALHDAYWDGVAEMAEGSPQRHLDELPAGTPLPPALLVYGSRDENVPAALTERFAASYRAAGGHLEAHRYQDMPHAFIDARPPSPAASADALDRMTGFVRRHTGGR</sequence>
<dbReference type="InterPro" id="IPR050300">
    <property type="entry name" value="GDXG_lipolytic_enzyme"/>
</dbReference>
<evidence type="ECO:0000313" key="3">
    <source>
        <dbReference type="EMBL" id="BCB90032.1"/>
    </source>
</evidence>
<evidence type="ECO:0000256" key="1">
    <source>
        <dbReference type="ARBA" id="ARBA00022801"/>
    </source>
</evidence>
<gene>
    <name evidence="3" type="ORF">Psuf_073450</name>
</gene>
<keyword evidence="1" id="KW-0378">Hydrolase</keyword>
<dbReference type="Pfam" id="PF07859">
    <property type="entry name" value="Abhydrolase_3"/>
    <property type="match status" value="1"/>
</dbReference>
<protein>
    <recommendedName>
        <fullName evidence="2">Alpha/beta hydrolase fold-3 domain-containing protein</fullName>
    </recommendedName>
</protein>
<organism evidence="3 4">
    <name type="scientific">Phytohabitans suffuscus</name>
    <dbReference type="NCBI Taxonomy" id="624315"/>
    <lineage>
        <taxon>Bacteria</taxon>
        <taxon>Bacillati</taxon>
        <taxon>Actinomycetota</taxon>
        <taxon>Actinomycetes</taxon>
        <taxon>Micromonosporales</taxon>
        <taxon>Micromonosporaceae</taxon>
    </lineage>
</organism>